<evidence type="ECO:0000313" key="9">
    <source>
        <dbReference type="Proteomes" id="UP000007305"/>
    </source>
</evidence>
<dbReference type="RefSeq" id="NP_001150887.1">
    <property type="nucleotide sequence ID" value="NM_001157415.1"/>
</dbReference>
<dbReference type="ExpressionAtlas" id="B6TUL0">
    <property type="expression patterns" value="baseline"/>
</dbReference>
<dbReference type="EMBL" id="EU968675">
    <property type="protein sequence ID" value="ACG40793.1"/>
    <property type="molecule type" value="mRNA"/>
</dbReference>
<dbReference type="GO" id="GO:0005179">
    <property type="term" value="F:hormone activity"/>
    <property type="evidence" value="ECO:0007669"/>
    <property type="project" value="UniProtKB-KW"/>
</dbReference>
<evidence type="ECO:0000256" key="4">
    <source>
        <dbReference type="ARBA" id="ARBA00023157"/>
    </source>
</evidence>
<dbReference type="GeneID" id="100284520"/>
<dbReference type="eggNOG" id="ENOG502S8YN">
    <property type="taxonomic scope" value="Eukaryota"/>
</dbReference>
<name>B6TUL0_MAIZE</name>
<reference evidence="6" key="1">
    <citation type="journal article" date="2009" name="Plant Mol. Biol.">
        <title>Insights into corn genes derived from large-scale cDNA sequencing.</title>
        <authorList>
            <person name="Alexandrov N.N."/>
            <person name="Brover V.V."/>
            <person name="Freidin S."/>
            <person name="Troukhan M.E."/>
            <person name="Tatarinova T.V."/>
            <person name="Zhang H."/>
            <person name="Swaller T.J."/>
            <person name="Lu Y.P."/>
            <person name="Bouck J."/>
            <person name="Flavell R.B."/>
            <person name="Feldmann K.A."/>
        </authorList>
    </citation>
    <scope>NUCLEOTIDE SEQUENCE</scope>
</reference>
<evidence type="ECO:0000256" key="2">
    <source>
        <dbReference type="ARBA" id="ARBA00022702"/>
    </source>
</evidence>
<evidence type="ECO:0000256" key="5">
    <source>
        <dbReference type="SAM" id="SignalP"/>
    </source>
</evidence>
<dbReference type="InterPro" id="IPR008801">
    <property type="entry name" value="RALF"/>
</dbReference>
<dbReference type="OrthoDB" id="1863600at2759"/>
<keyword evidence="3 5" id="KW-0732">Signal</keyword>
<dbReference type="GO" id="GO:0019722">
    <property type="term" value="P:calcium-mediated signaling"/>
    <property type="evidence" value="ECO:0000318"/>
    <property type="project" value="GO_Central"/>
</dbReference>
<dbReference type="PANTHER" id="PTHR33136">
    <property type="entry name" value="RAPID ALKALINIZATION FACTOR-LIKE"/>
    <property type="match status" value="1"/>
</dbReference>
<keyword evidence="10" id="KW-1267">Proteomics identification</keyword>
<evidence type="ECO:0000256" key="1">
    <source>
        <dbReference type="ARBA" id="ARBA00009178"/>
    </source>
</evidence>
<dbReference type="HOGENOM" id="CLU_127895_1_2_1"/>
<accession>B6TUL0</accession>
<reference evidence="7 9" key="2">
    <citation type="submission" date="2015-12" db="EMBL/GenBank/DDBJ databases">
        <title>Update maize B73 reference genome by single molecule sequencing technologies.</title>
        <authorList>
            <consortium name="Maize Genome Sequencing Project"/>
            <person name="Ware D."/>
        </authorList>
    </citation>
    <scope>NUCLEOTIDE SEQUENCE [LARGE SCALE GENOMIC DNA]</scope>
    <source>
        <strain evidence="9">cv. B73</strain>
        <tissue evidence="7">Seedling</tissue>
    </source>
</reference>
<reference evidence="8" key="3">
    <citation type="submission" date="2019-07" db="EMBL/GenBank/DDBJ databases">
        <authorList>
            <person name="Seetharam A."/>
            <person name="Woodhouse M."/>
            <person name="Cannon E."/>
        </authorList>
    </citation>
    <scope>NUCLEOTIDE SEQUENCE [LARGE SCALE GENOMIC DNA]</scope>
    <source>
        <strain evidence="8">cv. B73</strain>
    </source>
</reference>
<dbReference type="EnsemblPlants" id="Zm00001eb120660_T001">
    <property type="protein sequence ID" value="Zm00001eb120660_P001"/>
    <property type="gene ID" value="Zm00001eb120660"/>
</dbReference>
<evidence type="ECO:0000313" key="6">
    <source>
        <dbReference type="EMBL" id="ACG40793.1"/>
    </source>
</evidence>
<feature type="chain" id="PRO_5011203959" evidence="5">
    <location>
        <begin position="30"/>
        <end position="145"/>
    </location>
</feature>
<dbReference type="PANTHER" id="PTHR33136:SF89">
    <property type="entry name" value="PROTEIN RALF-LIKE 19"/>
    <property type="match status" value="1"/>
</dbReference>
<keyword evidence="2" id="KW-0372">Hormone</keyword>
<sequence>MARLGAGAVLTLLLAVAAAAAFLAVPASAKVGDLSAVEFVAARGSSIPGQRSSKCSGAVGECGVDEEEELGLSGGGGIGAGDALRRTLAQRKPTNRYISYAALRADQVPCNKRGRSYYTNCAAQTAANPYRRGCSAITRCARSMN</sequence>
<keyword evidence="9" id="KW-1185">Reference proteome</keyword>
<feature type="signal peptide" evidence="5">
    <location>
        <begin position="1"/>
        <end position="29"/>
    </location>
</feature>
<dbReference type="OMA" id="TNCANMK"/>
<evidence type="ECO:0000313" key="8">
    <source>
        <dbReference type="EnsemblPlants" id="Zm00001eb120660_P001"/>
    </source>
</evidence>
<evidence type="ECO:0000256" key="3">
    <source>
        <dbReference type="ARBA" id="ARBA00022729"/>
    </source>
</evidence>
<dbReference type="Pfam" id="PF05498">
    <property type="entry name" value="RALF"/>
    <property type="match status" value="1"/>
</dbReference>
<evidence type="ECO:0000313" key="7">
    <source>
        <dbReference type="EMBL" id="ONM28844.1"/>
    </source>
</evidence>
<proteinExistence type="evidence at protein level"/>
<reference evidence="8" key="4">
    <citation type="submission" date="2021-05" db="UniProtKB">
        <authorList>
            <consortium name="EnsemblPlants"/>
        </authorList>
    </citation>
    <scope>IDENTIFICATION</scope>
    <source>
        <strain evidence="8">cv. B73</strain>
    </source>
</reference>
<dbReference type="PaxDb" id="4577-GRMZM2G357124_P01"/>
<keyword evidence="4" id="KW-1015">Disulfide bond</keyword>
<protein>
    <submittedName>
        <fullName evidence="6">RALF</fullName>
    </submittedName>
</protein>
<dbReference type="KEGG" id="zma:100284520"/>
<dbReference type="AlphaFoldDB" id="B6TUL0"/>
<dbReference type="EMBL" id="CM007649">
    <property type="protein sequence ID" value="ONM28844.1"/>
    <property type="molecule type" value="Genomic_DNA"/>
</dbReference>
<dbReference type="Proteomes" id="UP000007305">
    <property type="component" value="Chromosome 3"/>
</dbReference>
<dbReference type="SMR" id="B6TUL0"/>
<evidence type="ECO:0007829" key="10">
    <source>
        <dbReference type="PeptideAtlas" id="B6TUL0"/>
    </source>
</evidence>
<dbReference type="STRING" id="4577.B6TUL0"/>
<comment type="similarity">
    <text evidence="1">Belongs to the plant rapid alkalinization factor (RALF) family.</text>
</comment>
<organism evidence="6">
    <name type="scientific">Zea mays</name>
    <name type="common">Maize</name>
    <dbReference type="NCBI Taxonomy" id="4577"/>
    <lineage>
        <taxon>Eukaryota</taxon>
        <taxon>Viridiplantae</taxon>
        <taxon>Streptophyta</taxon>
        <taxon>Embryophyta</taxon>
        <taxon>Tracheophyta</taxon>
        <taxon>Spermatophyta</taxon>
        <taxon>Magnoliopsida</taxon>
        <taxon>Liliopsida</taxon>
        <taxon>Poales</taxon>
        <taxon>Poaceae</taxon>
        <taxon>PACMAD clade</taxon>
        <taxon>Panicoideae</taxon>
        <taxon>Andropogonodae</taxon>
        <taxon>Andropogoneae</taxon>
        <taxon>Tripsacinae</taxon>
        <taxon>Zea</taxon>
    </lineage>
</organism>
<gene>
    <name evidence="8" type="primary">LOC100284520</name>
    <name evidence="7" type="ORF">ZEAMMB73_Zm00001d039429</name>
</gene>
<dbReference type="Gramene" id="Zm00001eb120660_T001">
    <property type="protein sequence ID" value="Zm00001eb120660_P001"/>
    <property type="gene ID" value="Zm00001eb120660"/>
</dbReference>